<reference evidence="1 2" key="1">
    <citation type="journal article" date="2023" name="Nucleic Acids Res.">
        <title>The hologenome of Daphnia magna reveals possible DNA methylation and microbiome-mediated evolution of the host genome.</title>
        <authorList>
            <person name="Chaturvedi A."/>
            <person name="Li X."/>
            <person name="Dhandapani V."/>
            <person name="Marshall H."/>
            <person name="Kissane S."/>
            <person name="Cuenca-Cambronero M."/>
            <person name="Asole G."/>
            <person name="Calvet F."/>
            <person name="Ruiz-Romero M."/>
            <person name="Marangio P."/>
            <person name="Guigo R."/>
            <person name="Rago D."/>
            <person name="Mirbahai L."/>
            <person name="Eastwood N."/>
            <person name="Colbourne J.K."/>
            <person name="Zhou J."/>
            <person name="Mallon E."/>
            <person name="Orsini L."/>
        </authorList>
    </citation>
    <scope>NUCLEOTIDE SEQUENCE [LARGE SCALE GENOMIC DNA]</scope>
    <source>
        <strain evidence="1">LRV0_1</strain>
    </source>
</reference>
<comment type="caution">
    <text evidence="1">The sequence shown here is derived from an EMBL/GenBank/DDBJ whole genome shotgun (WGS) entry which is preliminary data.</text>
</comment>
<gene>
    <name evidence="1" type="ORF">OUZ56_005666</name>
</gene>
<organism evidence="1 2">
    <name type="scientific">Daphnia magna</name>
    <dbReference type="NCBI Taxonomy" id="35525"/>
    <lineage>
        <taxon>Eukaryota</taxon>
        <taxon>Metazoa</taxon>
        <taxon>Ecdysozoa</taxon>
        <taxon>Arthropoda</taxon>
        <taxon>Crustacea</taxon>
        <taxon>Branchiopoda</taxon>
        <taxon>Diplostraca</taxon>
        <taxon>Cladocera</taxon>
        <taxon>Anomopoda</taxon>
        <taxon>Daphniidae</taxon>
        <taxon>Daphnia</taxon>
    </lineage>
</organism>
<evidence type="ECO:0000313" key="2">
    <source>
        <dbReference type="Proteomes" id="UP001234178"/>
    </source>
</evidence>
<protein>
    <submittedName>
        <fullName evidence="1">Uncharacterized protein</fullName>
    </submittedName>
</protein>
<proteinExistence type="predicted"/>
<dbReference type="Proteomes" id="UP001234178">
    <property type="component" value="Unassembled WGS sequence"/>
</dbReference>
<name>A0ABQ9YTE9_9CRUS</name>
<dbReference type="EMBL" id="JAOYFB010000001">
    <property type="protein sequence ID" value="KAK4003917.1"/>
    <property type="molecule type" value="Genomic_DNA"/>
</dbReference>
<sequence>MYIEKYLISFNDYLLNQKVYFPTWMGKSSQHTECKFKALAKNRYILIISVHFCKIMAYKSTFWSTKPICHLSRDGIRGDGDIGQGWVLRFKTSNRLSRAKTKPTIYRFIAFHVLNPINHNNSSPHLESNTDLQHHIHKCFTYAIDNDVNIHRQLEHKLNCFGLQEIGQKKNVSSSELLSINITKSYNRYKNLQQTLESPQNLAYST</sequence>
<evidence type="ECO:0000313" key="1">
    <source>
        <dbReference type="EMBL" id="KAK4003917.1"/>
    </source>
</evidence>
<keyword evidence="2" id="KW-1185">Reference proteome</keyword>
<accession>A0ABQ9YTE9</accession>